<comment type="similarity">
    <text evidence="1">Belongs to the ABC transporter superfamily.</text>
</comment>
<dbReference type="Pfam" id="PF00005">
    <property type="entry name" value="ABC_tran"/>
    <property type="match status" value="1"/>
</dbReference>
<keyword evidence="3" id="KW-0547">Nucleotide-binding</keyword>
<dbReference type="Proteomes" id="UP000198661">
    <property type="component" value="Unassembled WGS sequence"/>
</dbReference>
<organism evidence="7 8">
    <name type="scientific">Planifilum fulgidum</name>
    <dbReference type="NCBI Taxonomy" id="201973"/>
    <lineage>
        <taxon>Bacteria</taxon>
        <taxon>Bacillati</taxon>
        <taxon>Bacillota</taxon>
        <taxon>Bacilli</taxon>
        <taxon>Bacillales</taxon>
        <taxon>Thermoactinomycetaceae</taxon>
        <taxon>Planifilum</taxon>
    </lineage>
</organism>
<name>A0A1I2NAS4_9BACL</name>
<dbReference type="AlphaFoldDB" id="A0A1I2NAS4"/>
<evidence type="ECO:0000256" key="3">
    <source>
        <dbReference type="ARBA" id="ARBA00022741"/>
    </source>
</evidence>
<dbReference type="PROSITE" id="PS00211">
    <property type="entry name" value="ABC_TRANSPORTER_1"/>
    <property type="match status" value="1"/>
</dbReference>
<proteinExistence type="inferred from homology"/>
<dbReference type="SMART" id="SM00382">
    <property type="entry name" value="AAA"/>
    <property type="match status" value="1"/>
</dbReference>
<dbReference type="InterPro" id="IPR027417">
    <property type="entry name" value="P-loop_NTPase"/>
</dbReference>
<dbReference type="GO" id="GO:0015807">
    <property type="term" value="P:L-amino acid transport"/>
    <property type="evidence" value="ECO:0007669"/>
    <property type="project" value="TreeGrafter"/>
</dbReference>
<dbReference type="InterPro" id="IPR017871">
    <property type="entry name" value="ABC_transporter-like_CS"/>
</dbReference>
<evidence type="ECO:0000313" key="8">
    <source>
        <dbReference type="Proteomes" id="UP000198661"/>
    </source>
</evidence>
<dbReference type="InterPro" id="IPR052156">
    <property type="entry name" value="BCAA_Transport_ATP-bd_LivF"/>
</dbReference>
<dbReference type="InterPro" id="IPR003439">
    <property type="entry name" value="ABC_transporter-like_ATP-bd"/>
</dbReference>
<dbReference type="EMBL" id="FOOK01000012">
    <property type="protein sequence ID" value="SFG01015.1"/>
    <property type="molecule type" value="Genomic_DNA"/>
</dbReference>
<dbReference type="PANTHER" id="PTHR43820">
    <property type="entry name" value="HIGH-AFFINITY BRANCHED-CHAIN AMINO ACID TRANSPORT ATP-BINDING PROTEIN LIVF"/>
    <property type="match status" value="1"/>
</dbReference>
<reference evidence="7 8" key="1">
    <citation type="submission" date="2016-10" db="EMBL/GenBank/DDBJ databases">
        <authorList>
            <person name="de Groot N.N."/>
        </authorList>
    </citation>
    <scope>NUCLEOTIDE SEQUENCE [LARGE SCALE GENOMIC DNA]</scope>
    <source>
        <strain evidence="7 8">DSM 44945</strain>
    </source>
</reference>
<dbReference type="SUPFAM" id="SSF52540">
    <property type="entry name" value="P-loop containing nucleoside triphosphate hydrolases"/>
    <property type="match status" value="1"/>
</dbReference>
<dbReference type="Gene3D" id="3.40.50.300">
    <property type="entry name" value="P-loop containing nucleotide triphosphate hydrolases"/>
    <property type="match status" value="1"/>
</dbReference>
<feature type="domain" description="ABC transporter" evidence="6">
    <location>
        <begin position="3"/>
        <end position="232"/>
    </location>
</feature>
<dbReference type="GO" id="GO:0016887">
    <property type="term" value="F:ATP hydrolysis activity"/>
    <property type="evidence" value="ECO:0007669"/>
    <property type="project" value="InterPro"/>
</dbReference>
<evidence type="ECO:0000256" key="4">
    <source>
        <dbReference type="ARBA" id="ARBA00022840"/>
    </source>
</evidence>
<dbReference type="RefSeq" id="WP_092037874.1">
    <property type="nucleotide sequence ID" value="NZ_FOOK01000012.1"/>
</dbReference>
<accession>A0A1I2NAS4</accession>
<dbReference type="InterPro" id="IPR003593">
    <property type="entry name" value="AAA+_ATPase"/>
</dbReference>
<evidence type="ECO:0000256" key="2">
    <source>
        <dbReference type="ARBA" id="ARBA00022448"/>
    </source>
</evidence>
<dbReference type="CDD" id="cd03224">
    <property type="entry name" value="ABC_TM1139_LivF_branched"/>
    <property type="match status" value="1"/>
</dbReference>
<dbReference type="GO" id="GO:0015658">
    <property type="term" value="F:branched-chain amino acid transmembrane transporter activity"/>
    <property type="evidence" value="ECO:0007669"/>
    <property type="project" value="TreeGrafter"/>
</dbReference>
<evidence type="ECO:0000256" key="5">
    <source>
        <dbReference type="ARBA" id="ARBA00022970"/>
    </source>
</evidence>
<evidence type="ECO:0000313" key="7">
    <source>
        <dbReference type="EMBL" id="SFG01015.1"/>
    </source>
</evidence>
<gene>
    <name evidence="7" type="ORF">SAMN04488025_11227</name>
</gene>
<evidence type="ECO:0000256" key="1">
    <source>
        <dbReference type="ARBA" id="ARBA00005417"/>
    </source>
</evidence>
<sequence length="233" mass="25873">MLLELRDLHTVIGRHHILQGVSFGVPRGEVTVLLGRNGAGKSTTLRSIMGLSPVVRGEVRFEGEAIQFLPTHVIARKGIGYVPEDMGLFGDLTVEENLKLAMGKEDPPAAERLAWILGLFSDLKMYWRRKSGDLSGGQKQMLSIARAFVQNRSLLLIDEPSKGLSPIMVGKMVEGIREIKERTTILLVEQNFSMARAVGDRFVILDGGRCVHSGPMEELKRDKELQRRFLGIA</sequence>
<protein>
    <submittedName>
        <fullName evidence="7">Amino acid/amide ABC transporter ATP-binding protein 2, HAAT family (TC 3.A.1.4.-)</fullName>
    </submittedName>
</protein>
<dbReference type="PROSITE" id="PS50893">
    <property type="entry name" value="ABC_TRANSPORTER_2"/>
    <property type="match status" value="1"/>
</dbReference>
<dbReference type="PANTHER" id="PTHR43820:SF2">
    <property type="entry name" value="ABC TRANSPORTER ATP-BINDING PROTEIN"/>
    <property type="match status" value="1"/>
</dbReference>
<evidence type="ECO:0000259" key="6">
    <source>
        <dbReference type="PROSITE" id="PS50893"/>
    </source>
</evidence>
<dbReference type="GO" id="GO:0005524">
    <property type="term" value="F:ATP binding"/>
    <property type="evidence" value="ECO:0007669"/>
    <property type="project" value="UniProtKB-KW"/>
</dbReference>
<keyword evidence="8" id="KW-1185">Reference proteome</keyword>
<keyword evidence="4 7" id="KW-0067">ATP-binding</keyword>
<dbReference type="OrthoDB" id="9776369at2"/>
<keyword evidence="5" id="KW-0029">Amino-acid transport</keyword>
<keyword evidence="2" id="KW-0813">Transport</keyword>
<dbReference type="STRING" id="201973.SAMN04488025_11227"/>